<organism evidence="5 6">
    <name type="scientific">Lophiotrema nucula</name>
    <dbReference type="NCBI Taxonomy" id="690887"/>
    <lineage>
        <taxon>Eukaryota</taxon>
        <taxon>Fungi</taxon>
        <taxon>Dikarya</taxon>
        <taxon>Ascomycota</taxon>
        <taxon>Pezizomycotina</taxon>
        <taxon>Dothideomycetes</taxon>
        <taxon>Pleosporomycetidae</taxon>
        <taxon>Pleosporales</taxon>
        <taxon>Lophiotremataceae</taxon>
        <taxon>Lophiotrema</taxon>
    </lineage>
</organism>
<dbReference type="Gene3D" id="3.10.450.240">
    <property type="match status" value="1"/>
</dbReference>
<reference evidence="5" key="1">
    <citation type="journal article" date="2020" name="Stud. Mycol.">
        <title>101 Dothideomycetes genomes: a test case for predicting lifestyles and emergence of pathogens.</title>
        <authorList>
            <person name="Haridas S."/>
            <person name="Albert R."/>
            <person name="Binder M."/>
            <person name="Bloem J."/>
            <person name="Labutti K."/>
            <person name="Salamov A."/>
            <person name="Andreopoulos B."/>
            <person name="Baker S."/>
            <person name="Barry K."/>
            <person name="Bills G."/>
            <person name="Bluhm B."/>
            <person name="Cannon C."/>
            <person name="Castanera R."/>
            <person name="Culley D."/>
            <person name="Daum C."/>
            <person name="Ezra D."/>
            <person name="Gonzalez J."/>
            <person name="Henrissat B."/>
            <person name="Kuo A."/>
            <person name="Liang C."/>
            <person name="Lipzen A."/>
            <person name="Lutzoni F."/>
            <person name="Magnuson J."/>
            <person name="Mondo S."/>
            <person name="Nolan M."/>
            <person name="Ohm R."/>
            <person name="Pangilinan J."/>
            <person name="Park H.-J."/>
            <person name="Ramirez L."/>
            <person name="Alfaro M."/>
            <person name="Sun H."/>
            <person name="Tritt A."/>
            <person name="Yoshinaga Y."/>
            <person name="Zwiers L.-H."/>
            <person name="Turgeon B."/>
            <person name="Goodwin S."/>
            <person name="Spatafora J."/>
            <person name="Crous P."/>
            <person name="Grigoriev I."/>
        </authorList>
    </citation>
    <scope>NUCLEOTIDE SEQUENCE</scope>
    <source>
        <strain evidence="5">CBS 627.86</strain>
    </source>
</reference>
<name>A0A6A5YHZ7_9PLEO</name>
<dbReference type="PANTHER" id="PTHR28554:SF1">
    <property type="entry name" value="LARGE RIBOSOMAL SUBUNIT PROTEIN ML45"/>
    <property type="match status" value="1"/>
</dbReference>
<proteinExistence type="predicted"/>
<gene>
    <name evidence="5" type="ORF">BDV96DRAFT_356207</name>
</gene>
<dbReference type="PANTHER" id="PTHR28554">
    <property type="entry name" value="39S RIBOSOMAL PROTEIN L45, MITOCHONDRIAL"/>
    <property type="match status" value="1"/>
</dbReference>
<accession>A0A6A5YHZ7</accession>
<evidence type="ECO:0000256" key="2">
    <source>
        <dbReference type="ARBA" id="ARBA00022946"/>
    </source>
</evidence>
<dbReference type="OrthoDB" id="19619at2759"/>
<evidence type="ECO:0008006" key="7">
    <source>
        <dbReference type="Google" id="ProtNLM"/>
    </source>
</evidence>
<dbReference type="EMBL" id="ML977371">
    <property type="protein sequence ID" value="KAF2105831.1"/>
    <property type="molecule type" value="Genomic_DNA"/>
</dbReference>
<keyword evidence="3" id="KW-0496">Mitochondrion</keyword>
<comment type="subcellular location">
    <subcellularLocation>
        <location evidence="1">Mitochondrion</location>
    </subcellularLocation>
</comment>
<keyword evidence="6" id="KW-1185">Reference proteome</keyword>
<evidence type="ECO:0000313" key="6">
    <source>
        <dbReference type="Proteomes" id="UP000799770"/>
    </source>
</evidence>
<feature type="compositionally biased region" description="Polar residues" evidence="4">
    <location>
        <begin position="241"/>
        <end position="256"/>
    </location>
</feature>
<dbReference type="InterPro" id="IPR051975">
    <property type="entry name" value="mtLSU_mL45"/>
</dbReference>
<evidence type="ECO:0000256" key="1">
    <source>
        <dbReference type="ARBA" id="ARBA00004173"/>
    </source>
</evidence>
<protein>
    <recommendedName>
        <fullName evidence="7">Tim44-like domain-containing protein</fullName>
    </recommendedName>
</protein>
<evidence type="ECO:0000256" key="3">
    <source>
        <dbReference type="ARBA" id="ARBA00023128"/>
    </source>
</evidence>
<evidence type="ECO:0000256" key="4">
    <source>
        <dbReference type="SAM" id="MobiDB-lite"/>
    </source>
</evidence>
<feature type="region of interest" description="Disordered" evidence="4">
    <location>
        <begin position="241"/>
        <end position="261"/>
    </location>
</feature>
<dbReference type="GO" id="GO:0005739">
    <property type="term" value="C:mitochondrion"/>
    <property type="evidence" value="ECO:0007669"/>
    <property type="project" value="UniProtKB-SubCell"/>
</dbReference>
<dbReference type="Proteomes" id="UP000799770">
    <property type="component" value="Unassembled WGS sequence"/>
</dbReference>
<dbReference type="AlphaFoldDB" id="A0A6A5YHZ7"/>
<sequence>MSTHLPTRALRQCYRRGLLDPPAVRAFSSTPSRSKKQGVTDPSLARKALKDQQKQKAPLSLQQEAIEKGEALRDEMGILPGTFIRLPWRECWRRIPLKERVPYEWKWLRTRLADTFQRIMYKWWSGIKPRPDMSRSGLVHTAKQMHLDIYEAFADRNLKLISEVCLGSLSSHFAQRLDQIPKDTELEWTRNGFLGEGDRLNPLSWITLGGPRIVSNRAVQLSIPGLERTGMRQVVVRLPTSQTLKTTRKSSPPSQRASRRKLVWTPDGKQPEAPAVIDAPSGVSTFEDNVVEYLVLQKRIVSGVPEEWRVWGFAEPTDTARIAKDKELSQHLRDYQSAGSSLT</sequence>
<keyword evidence="2" id="KW-0809">Transit peptide</keyword>
<evidence type="ECO:0000313" key="5">
    <source>
        <dbReference type="EMBL" id="KAF2105831.1"/>
    </source>
</evidence>